<accession>M0KSU3</accession>
<dbReference type="AlphaFoldDB" id="M0KSU3"/>
<evidence type="ECO:0000313" key="3">
    <source>
        <dbReference type="Proteomes" id="UP000011687"/>
    </source>
</evidence>
<dbReference type="Proteomes" id="UP000011687">
    <property type="component" value="Unassembled WGS sequence"/>
</dbReference>
<organism evidence="2 3">
    <name type="scientific">Haloarcula marismortui ATCC 33799</name>
    <dbReference type="NCBI Taxonomy" id="662475"/>
    <lineage>
        <taxon>Archaea</taxon>
        <taxon>Methanobacteriati</taxon>
        <taxon>Methanobacteriota</taxon>
        <taxon>Stenosarchaea group</taxon>
        <taxon>Halobacteria</taxon>
        <taxon>Halobacteriales</taxon>
        <taxon>Haloarculaceae</taxon>
        <taxon>Haloarcula</taxon>
    </lineage>
</organism>
<name>M0KSU3_9EURY</name>
<protein>
    <submittedName>
        <fullName evidence="2">Replication factor A</fullName>
    </submittedName>
</protein>
<comment type="caution">
    <text evidence="2">The sequence shown here is derived from an EMBL/GenBank/DDBJ whole genome shotgun (WGS) entry which is preliminary data.</text>
</comment>
<feature type="region of interest" description="Disordered" evidence="1">
    <location>
        <begin position="31"/>
        <end position="66"/>
    </location>
</feature>
<reference evidence="2 3" key="1">
    <citation type="journal article" date="2014" name="PLoS Genet.">
        <title>Phylogenetically driven sequencing of extremely halophilic archaea reveals strategies for static and dynamic osmo-response.</title>
        <authorList>
            <person name="Becker E.A."/>
            <person name="Seitzer P.M."/>
            <person name="Tritt A."/>
            <person name="Larsen D."/>
            <person name="Krusor M."/>
            <person name="Yao A.I."/>
            <person name="Wu D."/>
            <person name="Madern D."/>
            <person name="Eisen J.A."/>
            <person name="Darling A.E."/>
            <person name="Facciotti M.T."/>
        </authorList>
    </citation>
    <scope>NUCLEOTIDE SEQUENCE [LARGE SCALE GENOMIC DNA]</scope>
    <source>
        <strain evidence="2 3">ATCC 33799</strain>
    </source>
</reference>
<evidence type="ECO:0000256" key="1">
    <source>
        <dbReference type="SAM" id="MobiDB-lite"/>
    </source>
</evidence>
<feature type="non-terminal residue" evidence="2">
    <location>
        <position position="66"/>
    </location>
</feature>
<gene>
    <name evidence="2" type="ORF">C435_03818</name>
</gene>
<proteinExistence type="predicted"/>
<keyword evidence="3" id="KW-1185">Reference proteome</keyword>
<evidence type="ECO:0000313" key="2">
    <source>
        <dbReference type="EMBL" id="EMA23279.1"/>
    </source>
</evidence>
<sequence length="66" mass="7518">MIDTGQSEWHSFTFTTICMGFRPRQAYRQPSPIANETENTMSNSDIQQEAQDIHDQLPESVDASLD</sequence>
<dbReference type="EMBL" id="AOLS01000028">
    <property type="protein sequence ID" value="EMA23279.1"/>
    <property type="molecule type" value="Genomic_DNA"/>
</dbReference>
<feature type="compositionally biased region" description="Polar residues" evidence="1">
    <location>
        <begin position="32"/>
        <end position="50"/>
    </location>
</feature>